<accession>A0A0V1DSI8</accession>
<comment type="caution">
    <text evidence="1">The sequence shown here is derived from an EMBL/GenBank/DDBJ whole genome shotgun (WGS) entry which is preliminary data.</text>
</comment>
<proteinExistence type="predicted"/>
<reference evidence="1 2" key="1">
    <citation type="submission" date="2015-01" db="EMBL/GenBank/DDBJ databases">
        <title>Evolution of Trichinella species and genotypes.</title>
        <authorList>
            <person name="Korhonen P.K."/>
            <person name="Edoardo P."/>
            <person name="Giuseppe L.R."/>
            <person name="Gasser R.B."/>
        </authorList>
    </citation>
    <scope>NUCLEOTIDE SEQUENCE [LARGE SCALE GENOMIC DNA]</scope>
    <source>
        <strain evidence="1">ISS13</strain>
    </source>
</reference>
<protein>
    <submittedName>
        <fullName evidence="1">Uncharacterized protein</fullName>
    </submittedName>
</protein>
<sequence>MSNQNEEMVNGRGLKMFANSSSSAYINVMHNMDF</sequence>
<dbReference type="AlphaFoldDB" id="A0A0V1DSI8"/>
<dbReference type="Proteomes" id="UP000054632">
    <property type="component" value="Unassembled WGS sequence"/>
</dbReference>
<evidence type="ECO:0000313" key="2">
    <source>
        <dbReference type="Proteomes" id="UP000054632"/>
    </source>
</evidence>
<name>A0A0V1DSI8_TRIPS</name>
<evidence type="ECO:0000313" key="1">
    <source>
        <dbReference type="EMBL" id="KRY64130.1"/>
    </source>
</evidence>
<organism evidence="1 2">
    <name type="scientific">Trichinella pseudospiralis</name>
    <name type="common">Parasitic roundworm</name>
    <dbReference type="NCBI Taxonomy" id="6337"/>
    <lineage>
        <taxon>Eukaryota</taxon>
        <taxon>Metazoa</taxon>
        <taxon>Ecdysozoa</taxon>
        <taxon>Nematoda</taxon>
        <taxon>Enoplea</taxon>
        <taxon>Dorylaimia</taxon>
        <taxon>Trichinellida</taxon>
        <taxon>Trichinellidae</taxon>
        <taxon>Trichinella</taxon>
    </lineage>
</organism>
<gene>
    <name evidence="1" type="ORF">T4A_11613</name>
</gene>
<dbReference type="EMBL" id="JYDR01000633">
    <property type="protein sequence ID" value="KRY64130.1"/>
    <property type="molecule type" value="Genomic_DNA"/>
</dbReference>